<comment type="function">
    <text evidence="13">Endonuclease that resolves Holliday junction intermediates in genetic recombination. Cleaves mobile four-strand junctions by introducing symmetrical nicks in paired strands. Promotes annealing of linear ssDNA with homologous dsDNA. Required for DNA repair, homologous recombination and chromosome segregation.</text>
</comment>
<evidence type="ECO:0000256" key="13">
    <source>
        <dbReference type="HAMAP-Rule" id="MF_00130"/>
    </source>
</evidence>
<feature type="site" description="Transition state stabilizer" evidence="13">
    <location>
        <position position="74"/>
    </location>
</feature>
<evidence type="ECO:0000256" key="5">
    <source>
        <dbReference type="ARBA" id="ARBA00022759"/>
    </source>
</evidence>
<keyword evidence="15" id="KW-1185">Reference proteome</keyword>
<comment type="catalytic activity">
    <reaction evidence="13">
        <text>Endonucleolytic cleavage at a junction such as a reciprocal single-stranded crossover between two homologous DNA duplexes (Holliday junction).</text>
        <dbReference type="EC" id="3.1.21.10"/>
    </reaction>
</comment>
<keyword evidence="6 13" id="KW-0227">DNA damage</keyword>
<dbReference type="InterPro" id="IPR004612">
    <property type="entry name" value="Resolv_RecU"/>
</dbReference>
<feature type="binding site" evidence="13">
    <location>
        <position position="91"/>
    </location>
    <ligand>
        <name>Mg(2+)</name>
        <dbReference type="ChEBI" id="CHEBI:18420"/>
    </ligand>
</feature>
<evidence type="ECO:0000256" key="2">
    <source>
        <dbReference type="ARBA" id="ARBA00022490"/>
    </source>
</evidence>
<evidence type="ECO:0000256" key="6">
    <source>
        <dbReference type="ARBA" id="ARBA00022763"/>
    </source>
</evidence>
<keyword evidence="10 13" id="KW-0234">DNA repair</keyword>
<proteinExistence type="inferred from homology"/>
<dbReference type="Proteomes" id="UP001580430">
    <property type="component" value="Unassembled WGS sequence"/>
</dbReference>
<dbReference type="SUPFAM" id="SSF52980">
    <property type="entry name" value="Restriction endonuclease-like"/>
    <property type="match status" value="1"/>
</dbReference>
<evidence type="ECO:0000256" key="3">
    <source>
        <dbReference type="ARBA" id="ARBA00022722"/>
    </source>
</evidence>
<evidence type="ECO:0000256" key="10">
    <source>
        <dbReference type="ARBA" id="ARBA00023204"/>
    </source>
</evidence>
<name>A0ABV5C0L3_9BACL</name>
<dbReference type="Pfam" id="PF03838">
    <property type="entry name" value="RecU"/>
    <property type="match status" value="1"/>
</dbReference>
<evidence type="ECO:0000313" key="14">
    <source>
        <dbReference type="EMBL" id="MFB5761058.1"/>
    </source>
</evidence>
<evidence type="ECO:0000256" key="7">
    <source>
        <dbReference type="ARBA" id="ARBA00022801"/>
    </source>
</evidence>
<gene>
    <name evidence="13" type="primary">recU</name>
    <name evidence="14" type="ORF">ACE5LO_11715</name>
</gene>
<sequence>MSTYANRGMGFESLLDFSNQLYERNGVAVINKRPTPVKVTKSSGNRILAGYFERASTVDYDGSYRGRAIAFEAKSVKSLERFELKNLHEHQFDYLQRSEEVGGAIAFLLVEFTKHGTTFLLPVQTLRTYWREYQKPGGKVRSIPLADFEIYAYEVRKGRYPVDYLSTVDRIWFPAAEAK</sequence>
<feature type="binding site" evidence="13">
    <location>
        <position position="57"/>
    </location>
    <ligand>
        <name>Mg(2+)</name>
        <dbReference type="ChEBI" id="CHEBI:18420"/>
    </ligand>
</feature>
<comment type="similarity">
    <text evidence="11 13">Belongs to the RecU family.</text>
</comment>
<dbReference type="EMBL" id="JBHIRY010000009">
    <property type="protein sequence ID" value="MFB5761058.1"/>
    <property type="molecule type" value="Genomic_DNA"/>
</dbReference>
<accession>A0ABV5C0L3</accession>
<keyword evidence="7 13" id="KW-0378">Hydrolase</keyword>
<feature type="binding site" evidence="13">
    <location>
        <position position="72"/>
    </location>
    <ligand>
        <name>Mg(2+)</name>
        <dbReference type="ChEBI" id="CHEBI:18420"/>
    </ligand>
</feature>
<keyword evidence="9 13" id="KW-0233">DNA recombination</keyword>
<keyword evidence="5 13" id="KW-0255">Endonuclease</keyword>
<evidence type="ECO:0000256" key="1">
    <source>
        <dbReference type="ARBA" id="ARBA00004496"/>
    </source>
</evidence>
<comment type="caution">
    <text evidence="14">The sequence shown here is derived from an EMBL/GenBank/DDBJ whole genome shotgun (WGS) entry which is preliminary data.</text>
</comment>
<evidence type="ECO:0000313" key="15">
    <source>
        <dbReference type="Proteomes" id="UP001580430"/>
    </source>
</evidence>
<evidence type="ECO:0000256" key="4">
    <source>
        <dbReference type="ARBA" id="ARBA00022723"/>
    </source>
</evidence>
<dbReference type="PIRSF" id="PIRSF037785">
    <property type="entry name" value="RecU"/>
    <property type="match status" value="1"/>
</dbReference>
<evidence type="ECO:0000256" key="9">
    <source>
        <dbReference type="ARBA" id="ARBA00023172"/>
    </source>
</evidence>
<dbReference type="InterPro" id="IPR011335">
    <property type="entry name" value="Restrct_endonuc-II-like"/>
</dbReference>
<keyword evidence="2 13" id="KW-0963">Cytoplasm</keyword>
<keyword evidence="4 13" id="KW-0479">Metal-binding</keyword>
<keyword evidence="8 13" id="KW-0460">Magnesium</keyword>
<evidence type="ECO:0000256" key="8">
    <source>
        <dbReference type="ARBA" id="ARBA00022842"/>
    </source>
</evidence>
<dbReference type="RefSeq" id="WP_375520205.1">
    <property type="nucleotide sequence ID" value="NZ_JBHIRY010000009.1"/>
</dbReference>
<comment type="subcellular location">
    <subcellularLocation>
        <location evidence="1 13">Cytoplasm</location>
    </subcellularLocation>
</comment>
<reference evidence="14 15" key="1">
    <citation type="submission" date="2024-09" db="EMBL/GenBank/DDBJ databases">
        <title>Paenibacillus zeirhizospherea sp. nov., isolated from surface of the maize (Zea mays) roots in a horticulture field, Hungary.</title>
        <authorList>
            <person name="Marton D."/>
            <person name="Farkas M."/>
            <person name="Bedics A."/>
            <person name="Toth E."/>
            <person name="Tancsics A."/>
            <person name="Boka K."/>
            <person name="Marati G."/>
            <person name="Kriszt B."/>
            <person name="Cserhati M."/>
        </authorList>
    </citation>
    <scope>NUCLEOTIDE SEQUENCE [LARGE SCALE GENOMIC DNA]</scope>
    <source>
        <strain evidence="14 15">JCM 18446</strain>
    </source>
</reference>
<evidence type="ECO:0000256" key="12">
    <source>
        <dbReference type="ARBA" id="ARBA00029523"/>
    </source>
</evidence>
<feature type="binding site" evidence="13">
    <location>
        <position position="59"/>
    </location>
    <ligand>
        <name>Mg(2+)</name>
        <dbReference type="ChEBI" id="CHEBI:18420"/>
    </ligand>
</feature>
<dbReference type="HAMAP" id="MF_00130">
    <property type="entry name" value="RecU"/>
    <property type="match status" value="1"/>
</dbReference>
<dbReference type="EC" id="3.1.21.10" evidence="13"/>
<keyword evidence="3 13" id="KW-0540">Nuclease</keyword>
<organism evidence="14 15">
    <name type="scientific">Paenibacillus medicaginis</name>
    <dbReference type="NCBI Taxonomy" id="1470560"/>
    <lineage>
        <taxon>Bacteria</taxon>
        <taxon>Bacillati</taxon>
        <taxon>Bacillota</taxon>
        <taxon>Bacilli</taxon>
        <taxon>Bacillales</taxon>
        <taxon>Paenibacillaceae</taxon>
        <taxon>Paenibacillus</taxon>
    </lineage>
</organism>
<comment type="cofactor">
    <cofactor evidence="13">
        <name>Mg(2+)</name>
        <dbReference type="ChEBI" id="CHEBI:18420"/>
    </cofactor>
    <text evidence="13">Binds 1 Mg(2+) ion per subunit.</text>
</comment>
<protein>
    <recommendedName>
        <fullName evidence="12 13">Holliday junction resolvase RecU</fullName>
        <ecNumber evidence="13">3.1.21.10</ecNumber>
    </recommendedName>
    <alternativeName>
        <fullName evidence="13">Recombination protein U homolog</fullName>
    </alternativeName>
</protein>
<dbReference type="InterPro" id="IPR011856">
    <property type="entry name" value="tRNA_endonuc-like_dom_sf"/>
</dbReference>
<dbReference type="Gene3D" id="3.40.1350.10">
    <property type="match status" value="1"/>
</dbReference>
<evidence type="ECO:0000256" key="11">
    <source>
        <dbReference type="ARBA" id="ARBA00023447"/>
    </source>
</evidence>
<dbReference type="CDD" id="cd22354">
    <property type="entry name" value="RecU-like"/>
    <property type="match status" value="1"/>
</dbReference>